<dbReference type="Proteomes" id="UP000481583">
    <property type="component" value="Unassembled WGS sequence"/>
</dbReference>
<protein>
    <submittedName>
        <fullName evidence="2">Winged helix DNA-binding domain-containing protein</fullName>
    </submittedName>
</protein>
<feature type="non-terminal residue" evidence="2">
    <location>
        <position position="1"/>
    </location>
</feature>
<reference evidence="2 3" key="1">
    <citation type="submission" date="2020-02" db="EMBL/GenBank/DDBJ databases">
        <title>Whole-genome analyses of novel actinobacteria.</title>
        <authorList>
            <person name="Sahin N."/>
        </authorList>
    </citation>
    <scope>NUCLEOTIDE SEQUENCE [LARGE SCALE GENOMIC DNA]</scope>
    <source>
        <strain evidence="2 3">A7024</strain>
    </source>
</reference>
<organism evidence="2 3">
    <name type="scientific">Streptomyces coryli</name>
    <dbReference type="NCBI Taxonomy" id="1128680"/>
    <lineage>
        <taxon>Bacteria</taxon>
        <taxon>Bacillati</taxon>
        <taxon>Actinomycetota</taxon>
        <taxon>Actinomycetes</taxon>
        <taxon>Kitasatosporales</taxon>
        <taxon>Streptomycetaceae</taxon>
        <taxon>Streptomyces</taxon>
    </lineage>
</organism>
<dbReference type="EMBL" id="JAAKZV010000509">
    <property type="protein sequence ID" value="NGN70401.1"/>
    <property type="molecule type" value="Genomic_DNA"/>
</dbReference>
<dbReference type="PANTHER" id="PTHR38479:SF2">
    <property type="entry name" value="WINGED HELIX DNA-BINDING DOMAIN-CONTAINING PROTEIN"/>
    <property type="match status" value="1"/>
</dbReference>
<feature type="region of interest" description="Disordered" evidence="1">
    <location>
        <begin position="1"/>
        <end position="33"/>
    </location>
</feature>
<keyword evidence="3" id="KW-1185">Reference proteome</keyword>
<proteinExistence type="predicted"/>
<comment type="caution">
    <text evidence="2">The sequence shown here is derived from an EMBL/GenBank/DDBJ whole genome shotgun (WGS) entry which is preliminary data.</text>
</comment>
<evidence type="ECO:0000256" key="1">
    <source>
        <dbReference type="SAM" id="MobiDB-lite"/>
    </source>
</evidence>
<name>A0A6G4UF21_9ACTN</name>
<keyword evidence="2" id="KW-0238">DNA-binding</keyword>
<dbReference type="AlphaFoldDB" id="A0A6G4UF21"/>
<evidence type="ECO:0000313" key="2">
    <source>
        <dbReference type="EMBL" id="NGN70401.1"/>
    </source>
</evidence>
<dbReference type="GO" id="GO:0003677">
    <property type="term" value="F:DNA binding"/>
    <property type="evidence" value="ECO:0007669"/>
    <property type="project" value="UniProtKB-KW"/>
</dbReference>
<sequence>QEGGWLLAEDAGPGAPGADPDPDPDPGPWAAFLPGLDPATMGWKHRDFYLDPGLRPLLFDTAGNGGPTVWWRGEIVGAWAQRRDGEVVWRLLADRGAEARAAVEAEAARLQGWMAEHGLVSSFPAPLTAELVKNG</sequence>
<gene>
    <name evidence="2" type="ORF">G5C51_41790</name>
</gene>
<dbReference type="InterPro" id="IPR009351">
    <property type="entry name" value="AlkZ-like"/>
</dbReference>
<dbReference type="RefSeq" id="WP_165246129.1">
    <property type="nucleotide sequence ID" value="NZ_JAAKZV010000509.1"/>
</dbReference>
<evidence type="ECO:0000313" key="3">
    <source>
        <dbReference type="Proteomes" id="UP000481583"/>
    </source>
</evidence>
<dbReference type="Pfam" id="PF06224">
    <property type="entry name" value="AlkZ-like"/>
    <property type="match status" value="1"/>
</dbReference>
<dbReference type="PANTHER" id="PTHR38479">
    <property type="entry name" value="LMO0824 PROTEIN"/>
    <property type="match status" value="1"/>
</dbReference>
<accession>A0A6G4UF21</accession>